<dbReference type="SUPFAM" id="SSF52540">
    <property type="entry name" value="P-loop containing nucleoside triphosphate hydrolases"/>
    <property type="match status" value="1"/>
</dbReference>
<feature type="transmembrane region" description="Helical" evidence="1">
    <location>
        <begin position="260"/>
        <end position="278"/>
    </location>
</feature>
<keyword evidence="1" id="KW-0812">Transmembrane</keyword>
<dbReference type="CDD" id="cd01127">
    <property type="entry name" value="TrwB_TraG_TraD_VirD4"/>
    <property type="match status" value="1"/>
</dbReference>
<reference evidence="4 5" key="2">
    <citation type="journal article" date="2016" name="PeerJ">
        <title>Analysis of five complete genome sequences for members of the class Peribacteria in the recently recognized Peregrinibacteria bacterial phylum.</title>
        <authorList>
            <person name="Anantharaman K."/>
            <person name="Brown C.T."/>
            <person name="Burstein D."/>
            <person name="Castelle C.J."/>
            <person name="Probst A.J."/>
            <person name="Thomas B.C."/>
            <person name="Williams K.H."/>
            <person name="Banfield J.F."/>
        </authorList>
    </citation>
    <scope>NUCLEOTIDE SEQUENCE [LARGE SCALE GENOMIC DNA]</scope>
    <source>
        <strain evidence="4">RIFOXYD1_FULL_PER-ii_59_16</strain>
    </source>
</reference>
<feature type="transmembrane region" description="Helical" evidence="1">
    <location>
        <begin position="34"/>
        <end position="53"/>
    </location>
</feature>
<dbReference type="AlphaFoldDB" id="A0A0S1SQ09"/>
<dbReference type="Proteomes" id="UP000069135">
    <property type="component" value="Chromosome"/>
</dbReference>
<dbReference type="PANTHER" id="PTHR30121">
    <property type="entry name" value="UNCHARACTERIZED PROTEIN YJGR-RELATED"/>
    <property type="match status" value="1"/>
</dbReference>
<dbReference type="Gene3D" id="3.40.50.300">
    <property type="entry name" value="P-loop containing nucleotide triphosphate hydrolases"/>
    <property type="match status" value="2"/>
</dbReference>
<feature type="transmembrane region" description="Helical" evidence="1">
    <location>
        <begin position="7"/>
        <end position="28"/>
    </location>
</feature>
<accession>A0A0S1SKX8</accession>
<name>A0A0S1SQ09_9BACT</name>
<keyword evidence="1" id="KW-0472">Membrane</keyword>
<evidence type="ECO:0000313" key="5">
    <source>
        <dbReference type="Proteomes" id="UP000069135"/>
    </source>
</evidence>
<evidence type="ECO:0000259" key="2">
    <source>
        <dbReference type="Pfam" id="PF10412"/>
    </source>
</evidence>
<accession>A0A0S1SQ09</accession>
<gene>
    <name evidence="4" type="ORF">PeribacterD1_0312</name>
</gene>
<dbReference type="PATRIC" id="fig|1735161.3.peg.312"/>
<proteinExistence type="predicted"/>
<dbReference type="EMBL" id="CP013065">
    <property type="protein sequence ID" value="ALM13010.1"/>
    <property type="molecule type" value="Genomic_DNA"/>
</dbReference>
<dbReference type="InterPro" id="IPR058441">
    <property type="entry name" value="DUF8128"/>
</dbReference>
<dbReference type="InterPro" id="IPR019476">
    <property type="entry name" value="T4SS_TraD_DNA-bd"/>
</dbReference>
<accession>A0A0S1SKF6</accession>
<evidence type="ECO:0000259" key="3">
    <source>
        <dbReference type="Pfam" id="PF26449"/>
    </source>
</evidence>
<feature type="domain" description="DUF8128" evidence="3">
    <location>
        <begin position="97"/>
        <end position="415"/>
    </location>
</feature>
<dbReference type="STRING" id="1735162.PeribacterB2_0312"/>
<accession>A0A0S1SH06</accession>
<reference evidence="5" key="1">
    <citation type="submission" date="2015-10" db="EMBL/GenBank/DDBJ databases">
        <title>Analysis of five complete genome sequences for members of the class Peribacteria in the recently recognized Peregrinibacteria bacterial phylum.</title>
        <authorList>
            <person name="Anantharaman K."/>
            <person name="Brown C.T."/>
            <person name="Burstein D."/>
            <person name="Castelle C.J."/>
            <person name="Probst A.J."/>
            <person name="Thomas B.C."/>
            <person name="Williams K.H."/>
            <person name="Banfield J.F."/>
        </authorList>
    </citation>
    <scope>NUCLEOTIDE SEQUENCE [LARGE SCALE GENOMIC DNA]</scope>
</reference>
<feature type="domain" description="Type IV secretion system coupling protein TraD DNA-binding" evidence="2">
    <location>
        <begin position="451"/>
        <end position="800"/>
    </location>
</feature>
<accession>A0A0S1SU33</accession>
<dbReference type="KEGG" id="prf:PeribacterA2_0312"/>
<sequence>MFSLLERFFWPFFWIAGLAVVSLVPGAWPAFGRWWIAHPFLNSGIIVGVYVAWKMVKWNFRYFYAVWKSRSLVKMKIMLPRSDTKVDTEKRTEKDFKEKVAIMEQLYRALWEVQSLTIWQELRYWFFRYITISFEMYVEKGLLMFYVVTQPELQSIVEKQITAFYPNAEVTLHDTPDLWPKGTKLTAYNMITDKPFMFPLRYYEQMQDDPLNGLANVLSKMQADETAGIQMVLMPSTSPKWGTRTKQYASQKFKGKKEGWFGNVPMLGALFSILGGVTTGTEGETFAPGANRGDAFVRMIQPEEELYKRMGEKAGMSFYFASIRIASAAKTWQRSIEITNNLQVAFNAFKDIYGNYLDDHRMFTNFFPLKWNAPIIYKLWQRRINGFWHPRCLLVEKELAGLFHFPDSRYNKIPIIEWISYRVLPPPPNIPAEGILIGINKHRAVETPIRFHPEDRTRHHYIIGKSGTGKSALLSWMSRQDIERGEGVCIVDPHGDLIEDALAHTPKERAKDIVLFDPADTERPMGLNLLEAKTPEEKDRAALDAMEIFIKLFGNEIFGPRIQHYFRNGCLTLMDDEEEGATLIDVPRLFVDDEFQRYKVAKCKNHVVRSFWEHEIAKTGAREKEEMIPYFSAKFGPFITNTTMRNIIGQPKSAFQIREIMDAGKVLLVNLSKGRIGDVNAQLLGLIFVNKVNMAALSRADIQRKQRRRFYLYVDEFQNFVTDAFATILSEARKYELGLIMAHQYIGQLVGKTEEYGQASTKLRDAVFGNVGTISSFKIGAEDAEYMAKEYAPELSEQDVIGIPNFNCYTKLSINNVPSRPFSMATIYDESNRNEELAGLIKEYSRMKFGRKKVFVDQEIEDRIGMVR</sequence>
<dbReference type="InterPro" id="IPR027417">
    <property type="entry name" value="P-loop_NTPase"/>
</dbReference>
<evidence type="ECO:0000313" key="4">
    <source>
        <dbReference type="EMBL" id="ALM13010.1"/>
    </source>
</evidence>
<dbReference type="PANTHER" id="PTHR30121:SF6">
    <property type="entry name" value="SLR6007 PROTEIN"/>
    <property type="match status" value="1"/>
</dbReference>
<organism evidence="4 5">
    <name type="scientific">Candidatus Peribacter riflensis</name>
    <dbReference type="NCBI Taxonomy" id="1735162"/>
    <lineage>
        <taxon>Bacteria</taxon>
        <taxon>Candidatus Peregrinibacteriota</taxon>
        <taxon>Candidatus Peribacteria</taxon>
        <taxon>Candidatus Peribacterales</taxon>
        <taxon>Candidatus Peribacteraceae</taxon>
        <taxon>Candidatus Peribacter</taxon>
    </lineage>
</organism>
<keyword evidence="1" id="KW-1133">Transmembrane helix</keyword>
<dbReference type="Pfam" id="PF10412">
    <property type="entry name" value="TrwB_AAD_bind"/>
    <property type="match status" value="1"/>
</dbReference>
<protein>
    <submittedName>
        <fullName evidence="4">Uncharacterized protein</fullName>
    </submittedName>
</protein>
<evidence type="ECO:0000256" key="1">
    <source>
        <dbReference type="SAM" id="Phobius"/>
    </source>
</evidence>
<dbReference type="InterPro" id="IPR051162">
    <property type="entry name" value="T4SS_component"/>
</dbReference>
<dbReference type="Pfam" id="PF26449">
    <property type="entry name" value="DUF8128"/>
    <property type="match status" value="1"/>
</dbReference>